<dbReference type="AlphaFoldDB" id="A0A101T0T0"/>
<evidence type="ECO:0000313" key="2">
    <source>
        <dbReference type="EMBL" id="KUN83660.1"/>
    </source>
</evidence>
<sequence length="658" mass="71294">MTEADVPNDSDPRPPRPLPTAPVSTPPTDYLQRDYAGLRRMLLDRLSLLLPGWTDRGPADPAVTLVELFAYLGDQLAYAQDAVATEAYLGTARRRVSVRRHARLLDYSMHEGAAARTWLTVQVDEATAGLGLGVDTEIGTDDGSVVFHTLHPVELRAARNTIEIYTADEERGILPAGASTALLVGSNTTLELRAGDVLLFEEVLGSGGDPAGADPAHRWAVRLNADPLPQRDSGTDLLRVSWDQEDAPPFPLRLWRFPGEGDTTVGATVVRGNVVLAEHGALVGPEPPAPAEVPTRGRYRPRLVHAGLTHAVPYDHRRATARPATDALTIRPAEAVPVMVRLHDGATSWTVVPDLLSGSRFAPEYTVETDDDGQAHLRFGDGVHGRAPAPGTTFTATYRTGGGRAGNVGRDTLTRPAQPLRGVTVRNPMPARGGADPEPVEQVRQWAPQAFRGRQRAVTDDDYAEVAGQHPQVRQAVANRRWTGSWYTETVTVDRTGGLTPDQYFRRQVGSRLERYRMAGEDVRVTAAVPVALDIVITVRVAPGHLRGEVKRALQDVFTAGQRSDGTPGFFHPDRFALGAPVHLSQVVEAAMGTHGVLWVDTDGTPPRPNRFGRWGQPSAGEPRQGRILIGPHEVARCLSDPNLPEHGRIDFIMEGGS</sequence>
<dbReference type="RefSeq" id="WP_059202750.1">
    <property type="nucleotide sequence ID" value="NZ_KQ948767.1"/>
</dbReference>
<comment type="caution">
    <text evidence="2">The sequence shown here is derived from an EMBL/GenBank/DDBJ whole genome shotgun (WGS) entry which is preliminary data.</text>
</comment>
<dbReference type="OrthoDB" id="9027184at2"/>
<evidence type="ECO:0000313" key="3">
    <source>
        <dbReference type="Proteomes" id="UP000052982"/>
    </source>
</evidence>
<accession>A0A101T0T0</accession>
<feature type="region of interest" description="Disordered" evidence="1">
    <location>
        <begin position="601"/>
        <end position="623"/>
    </location>
</feature>
<protein>
    <submittedName>
        <fullName evidence="2">Uncharacterized protein</fullName>
    </submittedName>
</protein>
<dbReference type="EMBL" id="LMWW01000021">
    <property type="protein sequence ID" value="KUN83660.1"/>
    <property type="molecule type" value="Genomic_DNA"/>
</dbReference>
<evidence type="ECO:0000256" key="1">
    <source>
        <dbReference type="SAM" id="MobiDB-lite"/>
    </source>
</evidence>
<organism evidence="2 3">
    <name type="scientific">Streptomyces griseoruber</name>
    <dbReference type="NCBI Taxonomy" id="1943"/>
    <lineage>
        <taxon>Bacteria</taxon>
        <taxon>Bacillati</taxon>
        <taxon>Actinomycetota</taxon>
        <taxon>Actinomycetes</taxon>
        <taxon>Kitasatosporales</taxon>
        <taxon>Streptomycetaceae</taxon>
        <taxon>Streptomyces</taxon>
    </lineage>
</organism>
<dbReference type="STRING" id="1943.AQJ64_16965"/>
<dbReference type="Proteomes" id="UP000052982">
    <property type="component" value="Unassembled WGS sequence"/>
</dbReference>
<proteinExistence type="predicted"/>
<gene>
    <name evidence="2" type="ORF">AQJ64_16965</name>
</gene>
<name>A0A101T0T0_9ACTN</name>
<feature type="region of interest" description="Disordered" evidence="1">
    <location>
        <begin position="1"/>
        <end position="28"/>
    </location>
</feature>
<keyword evidence="3" id="KW-1185">Reference proteome</keyword>
<reference evidence="2 3" key="1">
    <citation type="submission" date="2015-10" db="EMBL/GenBank/DDBJ databases">
        <title>Draft genome sequence of Streptomyces griseoruber DSM 40281, type strain for the species Streptomyces griseoruber.</title>
        <authorList>
            <person name="Ruckert C."/>
            <person name="Winkler A."/>
            <person name="Kalinowski J."/>
            <person name="Kampfer P."/>
            <person name="Glaeser S."/>
        </authorList>
    </citation>
    <scope>NUCLEOTIDE SEQUENCE [LARGE SCALE GENOMIC DNA]</scope>
    <source>
        <strain evidence="2 3">DSM 40281</strain>
    </source>
</reference>